<dbReference type="PRINTS" id="PR00237">
    <property type="entry name" value="GPCRRHODOPSN"/>
</dbReference>
<evidence type="ECO:0000256" key="2">
    <source>
        <dbReference type="ARBA" id="ARBA00022475"/>
    </source>
</evidence>
<keyword evidence="6 9" id="KW-0472">Membrane</keyword>
<dbReference type="OrthoDB" id="9896011at2759"/>
<evidence type="ECO:0000313" key="11">
    <source>
        <dbReference type="EMBL" id="NXX43480.1"/>
    </source>
</evidence>
<keyword evidence="8" id="KW-0807">Transducer</keyword>
<feature type="non-terminal residue" evidence="11">
    <location>
        <position position="1"/>
    </location>
</feature>
<comment type="caution">
    <text evidence="11">The sequence shown here is derived from an EMBL/GenBank/DDBJ whole genome shotgun (WGS) entry which is preliminary data.</text>
</comment>
<keyword evidence="2" id="KW-1003">Cell membrane</keyword>
<sequence length="140" mass="15405">SITIDPSLHNLTSGYEDFGGNTDHTCLILLELKAIAAVCMVVSLCGLVGNSLVVYFLGFHVKQNPFTIYITNLAVLDLSMLFLFLLLMLAVLSFSSFCLYDSISFYLNFVFAAAILCQYIHINSLAFLAAMSVQQCLDVL</sequence>
<dbReference type="Gene3D" id="1.20.1070.10">
    <property type="entry name" value="Rhodopsin 7-helix transmembrane proteins"/>
    <property type="match status" value="1"/>
</dbReference>
<accession>A0A852IX36</accession>
<feature type="non-terminal residue" evidence="11">
    <location>
        <position position="140"/>
    </location>
</feature>
<keyword evidence="3 9" id="KW-0812">Transmembrane</keyword>
<dbReference type="PANTHER" id="PTHR11334:SF29">
    <property type="entry name" value="MAS-RELATED G-PROTEIN COUPLED RECEPTOR MEMBER X2"/>
    <property type="match status" value="1"/>
</dbReference>
<evidence type="ECO:0000256" key="4">
    <source>
        <dbReference type="ARBA" id="ARBA00022989"/>
    </source>
</evidence>
<name>A0A852IX36_9PICI</name>
<dbReference type="EMBL" id="WAAF01008582">
    <property type="protein sequence ID" value="NXX43480.1"/>
    <property type="molecule type" value="Genomic_DNA"/>
</dbReference>
<reference evidence="11" key="1">
    <citation type="submission" date="2020-02" db="EMBL/GenBank/DDBJ databases">
        <title>Bird 10,000 Genomes (B10K) Project - Family phase.</title>
        <authorList>
            <person name="Zhang G."/>
        </authorList>
    </citation>
    <scope>NUCLEOTIDE SEQUENCE</scope>
    <source>
        <strain evidence="11">B10K-DU-002-37</strain>
        <tissue evidence="11">Muscle</tissue>
    </source>
</reference>
<evidence type="ECO:0000256" key="3">
    <source>
        <dbReference type="ARBA" id="ARBA00022692"/>
    </source>
</evidence>
<evidence type="ECO:0000313" key="12">
    <source>
        <dbReference type="Proteomes" id="UP000627253"/>
    </source>
</evidence>
<organism evidence="11 12">
    <name type="scientific">Tricholaema leucomelas</name>
    <name type="common">pied barbet</name>
    <dbReference type="NCBI Taxonomy" id="240729"/>
    <lineage>
        <taxon>Eukaryota</taxon>
        <taxon>Metazoa</taxon>
        <taxon>Chordata</taxon>
        <taxon>Craniata</taxon>
        <taxon>Vertebrata</taxon>
        <taxon>Euteleostomi</taxon>
        <taxon>Archelosauria</taxon>
        <taxon>Archosauria</taxon>
        <taxon>Dinosauria</taxon>
        <taxon>Saurischia</taxon>
        <taxon>Theropoda</taxon>
        <taxon>Coelurosauria</taxon>
        <taxon>Aves</taxon>
        <taxon>Neognathae</taxon>
        <taxon>Neoaves</taxon>
        <taxon>Telluraves</taxon>
        <taxon>Coraciimorphae</taxon>
        <taxon>Piciformes</taxon>
        <taxon>Lybiidae</taxon>
        <taxon>Tricholaema lacrymosa</taxon>
    </lineage>
</organism>
<dbReference type="GO" id="GO:0004930">
    <property type="term" value="F:G protein-coupled receptor activity"/>
    <property type="evidence" value="ECO:0007669"/>
    <property type="project" value="UniProtKB-KW"/>
</dbReference>
<evidence type="ECO:0000256" key="5">
    <source>
        <dbReference type="ARBA" id="ARBA00023040"/>
    </source>
</evidence>
<evidence type="ECO:0000256" key="7">
    <source>
        <dbReference type="ARBA" id="ARBA00023170"/>
    </source>
</evidence>
<feature type="transmembrane region" description="Helical" evidence="9">
    <location>
        <begin position="34"/>
        <end position="57"/>
    </location>
</feature>
<feature type="transmembrane region" description="Helical" evidence="9">
    <location>
        <begin position="103"/>
        <end position="122"/>
    </location>
</feature>
<keyword evidence="12" id="KW-1185">Reference proteome</keyword>
<gene>
    <name evidence="11" type="primary">Mrgprd_1</name>
    <name evidence="11" type="ORF">TRILEU_R15939</name>
</gene>
<dbReference type="SUPFAM" id="SSF81321">
    <property type="entry name" value="Family A G protein-coupled receptor-like"/>
    <property type="match status" value="1"/>
</dbReference>
<keyword evidence="7" id="KW-0675">Receptor</keyword>
<evidence type="ECO:0000256" key="9">
    <source>
        <dbReference type="SAM" id="Phobius"/>
    </source>
</evidence>
<evidence type="ECO:0000259" key="10">
    <source>
        <dbReference type="PROSITE" id="PS50262"/>
    </source>
</evidence>
<evidence type="ECO:0000256" key="8">
    <source>
        <dbReference type="ARBA" id="ARBA00023224"/>
    </source>
</evidence>
<dbReference type="InterPro" id="IPR000276">
    <property type="entry name" value="GPCR_Rhodpsn"/>
</dbReference>
<evidence type="ECO:0000256" key="6">
    <source>
        <dbReference type="ARBA" id="ARBA00023136"/>
    </source>
</evidence>
<dbReference type="InterPro" id="IPR017452">
    <property type="entry name" value="GPCR_Rhodpsn_7TM"/>
</dbReference>
<dbReference type="GO" id="GO:0005886">
    <property type="term" value="C:plasma membrane"/>
    <property type="evidence" value="ECO:0007669"/>
    <property type="project" value="UniProtKB-SubCell"/>
</dbReference>
<comment type="subcellular location">
    <subcellularLocation>
        <location evidence="1">Cell membrane</location>
        <topology evidence="1">Multi-pass membrane protein</topology>
    </subcellularLocation>
</comment>
<dbReference type="PROSITE" id="PS50262">
    <property type="entry name" value="G_PROTEIN_RECEP_F1_2"/>
    <property type="match status" value="1"/>
</dbReference>
<dbReference type="PANTHER" id="PTHR11334">
    <property type="entry name" value="MAS-RELATED G-PROTEIN COUPLED RECEPTOR"/>
    <property type="match status" value="1"/>
</dbReference>
<dbReference type="AlphaFoldDB" id="A0A852IX36"/>
<evidence type="ECO:0000256" key="1">
    <source>
        <dbReference type="ARBA" id="ARBA00004651"/>
    </source>
</evidence>
<keyword evidence="4 9" id="KW-1133">Transmembrane helix</keyword>
<protein>
    <submittedName>
        <fullName evidence="11">MRGRD protein</fullName>
    </submittedName>
</protein>
<dbReference type="Proteomes" id="UP000627253">
    <property type="component" value="Unassembled WGS sequence"/>
</dbReference>
<feature type="domain" description="G-protein coupled receptors family 1 profile" evidence="10">
    <location>
        <begin position="49"/>
        <end position="140"/>
    </location>
</feature>
<dbReference type="InterPro" id="IPR026234">
    <property type="entry name" value="MRGPCRFAMILY"/>
</dbReference>
<proteinExistence type="predicted"/>
<keyword evidence="5" id="KW-0297">G-protein coupled receptor</keyword>
<feature type="transmembrane region" description="Helical" evidence="9">
    <location>
        <begin position="69"/>
        <end position="91"/>
    </location>
</feature>